<dbReference type="Proteomes" id="UP001497744">
    <property type="component" value="Unassembled WGS sequence"/>
</dbReference>
<feature type="region of interest" description="Disordered" evidence="1">
    <location>
        <begin position="1"/>
        <end position="46"/>
    </location>
</feature>
<reference evidence="2 3" key="1">
    <citation type="submission" date="2021-06" db="EMBL/GenBank/DDBJ databases">
        <title>Genome sequence of Babesia caballi.</title>
        <authorList>
            <person name="Yamagishi J."/>
            <person name="Kidaka T."/>
            <person name="Ochi A."/>
        </authorList>
    </citation>
    <scope>NUCLEOTIDE SEQUENCE [LARGE SCALE GENOMIC DNA]</scope>
    <source>
        <strain evidence="2">USDA-D6B2</strain>
    </source>
</reference>
<evidence type="ECO:0000313" key="2">
    <source>
        <dbReference type="EMBL" id="GIX63167.1"/>
    </source>
</evidence>
<dbReference type="AlphaFoldDB" id="A0AAV4LTS4"/>
<dbReference type="EMBL" id="BPLF01000002">
    <property type="protein sequence ID" value="GIX63167.1"/>
    <property type="molecule type" value="Genomic_DNA"/>
</dbReference>
<evidence type="ECO:0000256" key="1">
    <source>
        <dbReference type="SAM" id="MobiDB-lite"/>
    </source>
</evidence>
<comment type="caution">
    <text evidence="2">The sequence shown here is derived from an EMBL/GenBank/DDBJ whole genome shotgun (WGS) entry which is preliminary data.</text>
</comment>
<feature type="compositionally biased region" description="Basic and acidic residues" evidence="1">
    <location>
        <begin position="72"/>
        <end position="83"/>
    </location>
</feature>
<gene>
    <name evidence="2" type="ORF">BcabD6B2_26020</name>
</gene>
<keyword evidence="2" id="KW-0378">Hydrolase</keyword>
<protein>
    <submittedName>
        <fullName evidence="2">DEAD/DEAH box helicase</fullName>
    </submittedName>
</protein>
<dbReference type="GO" id="GO:0004386">
    <property type="term" value="F:helicase activity"/>
    <property type="evidence" value="ECO:0007669"/>
    <property type="project" value="UniProtKB-KW"/>
</dbReference>
<keyword evidence="2" id="KW-0067">ATP-binding</keyword>
<dbReference type="RefSeq" id="XP_067715236.1">
    <property type="nucleotide sequence ID" value="XM_067859135.1"/>
</dbReference>
<name>A0AAV4LTS4_BABCB</name>
<feature type="region of interest" description="Disordered" evidence="1">
    <location>
        <begin position="62"/>
        <end position="83"/>
    </location>
</feature>
<evidence type="ECO:0000313" key="3">
    <source>
        <dbReference type="Proteomes" id="UP001497744"/>
    </source>
</evidence>
<accession>A0AAV4LTS4</accession>
<organism evidence="2 3">
    <name type="scientific">Babesia caballi</name>
    <dbReference type="NCBI Taxonomy" id="5871"/>
    <lineage>
        <taxon>Eukaryota</taxon>
        <taxon>Sar</taxon>
        <taxon>Alveolata</taxon>
        <taxon>Apicomplexa</taxon>
        <taxon>Aconoidasida</taxon>
        <taxon>Piroplasmida</taxon>
        <taxon>Babesiidae</taxon>
        <taxon>Babesia</taxon>
    </lineage>
</organism>
<sequence>MERRDEEGVDVAAPQKGGTSPVAMAAATPNRPAQQDGGTVEDGSFYPPVMEDLDDYYQGPACGSTYPSPAEDATHRNGDVPGNERHALDVKALVAAIVKYLESEV</sequence>
<proteinExistence type="predicted"/>
<keyword evidence="2" id="KW-0547">Nucleotide-binding</keyword>
<dbReference type="GeneID" id="94194648"/>
<keyword evidence="2" id="KW-0347">Helicase</keyword>
<keyword evidence="3" id="KW-1185">Reference proteome</keyword>